<dbReference type="Pfam" id="PF14344">
    <property type="entry name" value="DUF4397"/>
    <property type="match status" value="1"/>
</dbReference>
<organism evidence="3 4">
    <name type="scientific">Tumebacillus amylolyticus</name>
    <dbReference type="NCBI Taxonomy" id="2801339"/>
    <lineage>
        <taxon>Bacteria</taxon>
        <taxon>Bacillati</taxon>
        <taxon>Bacillota</taxon>
        <taxon>Bacilli</taxon>
        <taxon>Bacillales</taxon>
        <taxon>Alicyclobacillaceae</taxon>
        <taxon>Tumebacillus</taxon>
    </lineage>
</organism>
<feature type="domain" description="DUF4397" evidence="2">
    <location>
        <begin position="162"/>
        <end position="277"/>
    </location>
</feature>
<proteinExistence type="predicted"/>
<protein>
    <submittedName>
        <fullName evidence="3">DUF4397 domain-containing protein</fullName>
    </submittedName>
</protein>
<evidence type="ECO:0000313" key="4">
    <source>
        <dbReference type="Proteomes" id="UP000602284"/>
    </source>
</evidence>
<dbReference type="InterPro" id="IPR025510">
    <property type="entry name" value="DUF4397"/>
</dbReference>
<name>A0ABS1J919_9BACL</name>
<gene>
    <name evidence="3" type="ORF">JJB07_08945</name>
</gene>
<dbReference type="Proteomes" id="UP000602284">
    <property type="component" value="Unassembled WGS sequence"/>
</dbReference>
<evidence type="ECO:0000256" key="1">
    <source>
        <dbReference type="SAM" id="MobiDB-lite"/>
    </source>
</evidence>
<comment type="caution">
    <text evidence="3">The sequence shown here is derived from an EMBL/GenBank/DDBJ whole genome shotgun (WGS) entry which is preliminary data.</text>
</comment>
<dbReference type="EMBL" id="JAEQNB010000002">
    <property type="protein sequence ID" value="MBL0386778.1"/>
    <property type="molecule type" value="Genomic_DNA"/>
</dbReference>
<evidence type="ECO:0000259" key="2">
    <source>
        <dbReference type="Pfam" id="PF14344"/>
    </source>
</evidence>
<evidence type="ECO:0000313" key="3">
    <source>
        <dbReference type="EMBL" id="MBL0386778.1"/>
    </source>
</evidence>
<dbReference type="RefSeq" id="WP_201633847.1">
    <property type="nucleotide sequence ID" value="NZ_JAEQNB010000002.1"/>
</dbReference>
<feature type="region of interest" description="Disordered" evidence="1">
    <location>
        <begin position="88"/>
        <end position="118"/>
    </location>
</feature>
<keyword evidence="4" id="KW-1185">Reference proteome</keyword>
<sequence>MKERNQAVTHEVAVEVSKLVTLVQESQENQQAFLTEAYRLLQAQAQEVEDLRGRVLSTEAILAKLDEIGKFIVNLSKYITINVSKVEEQPTGDGMAPGTPELQQGSHTMPTPEPQVVPASEGVPGVDIPISEGMPAEDIPISENVGEEAVPVVKPIAHAPKARVRFLHASPDAGHVDIYINGKKYATDVAFHGITPYLPIDAGRHRIQAFPAGKAAGALIDTTAQLHPDGHYTVAVSGFLRNLRSVVIDDHQRGGKPGFARVKVVHLSPNAPAVDVTLPHGKVLIGHLIFKQKSPYFQVSPGTRQLELRAAGKHETLLRIPPIKVDPNVTYTLYILGTTNHLTPLFIPEA</sequence>
<reference evidence="3 4" key="1">
    <citation type="submission" date="2021-01" db="EMBL/GenBank/DDBJ databases">
        <title>Tumebacillus sp. strain ITR2 16S ribosomal RNA gene Genome sequencing and assembly.</title>
        <authorList>
            <person name="Kang M."/>
        </authorList>
    </citation>
    <scope>NUCLEOTIDE SEQUENCE [LARGE SCALE GENOMIC DNA]</scope>
    <source>
        <strain evidence="3 4">ITR2</strain>
    </source>
</reference>
<accession>A0ABS1J919</accession>